<organism evidence="1 2">
    <name type="scientific">Pedobacter quisquiliarum</name>
    <dbReference type="NCBI Taxonomy" id="1834438"/>
    <lineage>
        <taxon>Bacteria</taxon>
        <taxon>Pseudomonadati</taxon>
        <taxon>Bacteroidota</taxon>
        <taxon>Sphingobacteriia</taxon>
        <taxon>Sphingobacteriales</taxon>
        <taxon>Sphingobacteriaceae</taxon>
        <taxon>Pedobacter</taxon>
    </lineage>
</organism>
<evidence type="ECO:0000313" key="1">
    <source>
        <dbReference type="EMBL" id="GGC60389.1"/>
    </source>
</evidence>
<dbReference type="AlphaFoldDB" id="A0A916U5Y5"/>
<proteinExistence type="predicted"/>
<protein>
    <recommendedName>
        <fullName evidence="3">DUF4397 domain-containing protein</fullName>
    </recommendedName>
</protein>
<gene>
    <name evidence="1" type="ORF">GCM10011387_12520</name>
</gene>
<evidence type="ECO:0008006" key="3">
    <source>
        <dbReference type="Google" id="ProtNLM"/>
    </source>
</evidence>
<accession>A0A916U5Y5</accession>
<dbReference type="EMBL" id="BMIL01000003">
    <property type="protein sequence ID" value="GGC60389.1"/>
    <property type="molecule type" value="Genomic_DNA"/>
</dbReference>
<reference evidence="1" key="2">
    <citation type="submission" date="2020-09" db="EMBL/GenBank/DDBJ databases">
        <authorList>
            <person name="Sun Q."/>
            <person name="Zhou Y."/>
        </authorList>
    </citation>
    <scope>NUCLEOTIDE SEQUENCE</scope>
    <source>
        <strain evidence="1">CGMCC 1.15343</strain>
    </source>
</reference>
<keyword evidence="2" id="KW-1185">Reference proteome</keyword>
<dbReference type="PROSITE" id="PS51257">
    <property type="entry name" value="PROKAR_LIPOPROTEIN"/>
    <property type="match status" value="1"/>
</dbReference>
<comment type="caution">
    <text evidence="1">The sequence shown here is derived from an EMBL/GenBank/DDBJ whole genome shotgun (WGS) entry which is preliminary data.</text>
</comment>
<dbReference type="Proteomes" id="UP000651668">
    <property type="component" value="Unassembled WGS sequence"/>
</dbReference>
<reference evidence="1" key="1">
    <citation type="journal article" date="2014" name="Int. J. Syst. Evol. Microbiol.">
        <title>Complete genome sequence of Corynebacterium casei LMG S-19264T (=DSM 44701T), isolated from a smear-ripened cheese.</title>
        <authorList>
            <consortium name="US DOE Joint Genome Institute (JGI-PGF)"/>
            <person name="Walter F."/>
            <person name="Albersmeier A."/>
            <person name="Kalinowski J."/>
            <person name="Ruckert C."/>
        </authorList>
    </citation>
    <scope>NUCLEOTIDE SEQUENCE</scope>
    <source>
        <strain evidence="1">CGMCC 1.15343</strain>
    </source>
</reference>
<sequence length="235" mass="26012">MGLISKMKKTSTIIPILAVAFLCFLLGSCKKTEDYTRPISYLSIYNATESPLNFKIGEEDRYSAALGTGTSSGYIGVYEGTWPLLATLASNPPVQASVQANLIGDEVQSLFVLRSSDSLEFFTIKDDLNIRNPDRPLVKFLNLSPDTDGLTLTMTLLNTPTTFENVKYKQPSAYQELDEKSSYIINLTNSSNGQNVIEETSFAFEKGKIYTIWTTGRLNAATPATEIRMVITEEK</sequence>
<name>A0A916U5Y5_9SPHI</name>
<evidence type="ECO:0000313" key="2">
    <source>
        <dbReference type="Proteomes" id="UP000651668"/>
    </source>
</evidence>